<dbReference type="Pfam" id="PF03966">
    <property type="entry name" value="Trm112p"/>
    <property type="match status" value="1"/>
</dbReference>
<gene>
    <name evidence="2" type="ORF">JKP88DRAFT_162383</name>
</gene>
<reference evidence="2" key="1">
    <citation type="submission" date="2021-02" db="EMBL/GenBank/DDBJ databases">
        <title>First Annotated Genome of the Yellow-green Alga Tribonema minus.</title>
        <authorList>
            <person name="Mahan K.M."/>
        </authorList>
    </citation>
    <scope>NUCLEOTIDE SEQUENCE</scope>
    <source>
        <strain evidence="2">UTEX B ZZ1240</strain>
    </source>
</reference>
<evidence type="ECO:0008006" key="4">
    <source>
        <dbReference type="Google" id="ProtNLM"/>
    </source>
</evidence>
<organism evidence="2 3">
    <name type="scientific">Tribonema minus</name>
    <dbReference type="NCBI Taxonomy" id="303371"/>
    <lineage>
        <taxon>Eukaryota</taxon>
        <taxon>Sar</taxon>
        <taxon>Stramenopiles</taxon>
        <taxon>Ochrophyta</taxon>
        <taxon>PX clade</taxon>
        <taxon>Xanthophyceae</taxon>
        <taxon>Tribonematales</taxon>
        <taxon>Tribonemataceae</taxon>
        <taxon>Tribonema</taxon>
    </lineage>
</organism>
<dbReference type="GO" id="GO:0030488">
    <property type="term" value="P:tRNA methylation"/>
    <property type="evidence" value="ECO:0007669"/>
    <property type="project" value="TreeGrafter"/>
</dbReference>
<dbReference type="InterPro" id="IPR039127">
    <property type="entry name" value="Trm112"/>
</dbReference>
<dbReference type="Proteomes" id="UP000664859">
    <property type="component" value="Unassembled WGS sequence"/>
</dbReference>
<evidence type="ECO:0000313" key="3">
    <source>
        <dbReference type="Proteomes" id="UP000664859"/>
    </source>
</evidence>
<dbReference type="GO" id="GO:0046982">
    <property type="term" value="F:protein heterodimerization activity"/>
    <property type="evidence" value="ECO:0007669"/>
    <property type="project" value="InterPro"/>
</dbReference>
<proteinExistence type="inferred from homology"/>
<comment type="similarity">
    <text evidence="1">Belongs to the TRM112 family.</text>
</comment>
<dbReference type="Gene3D" id="2.20.25.10">
    <property type="match status" value="1"/>
</dbReference>
<name>A0A836CHT2_9STRA</name>
<dbReference type="InterPro" id="IPR005651">
    <property type="entry name" value="Trm112-like"/>
</dbReference>
<dbReference type="AlphaFoldDB" id="A0A836CHT2"/>
<evidence type="ECO:0000256" key="1">
    <source>
        <dbReference type="ARBA" id="ARBA00007980"/>
    </source>
</evidence>
<dbReference type="SUPFAM" id="SSF158997">
    <property type="entry name" value="Trm112p-like"/>
    <property type="match status" value="1"/>
</dbReference>
<dbReference type="GO" id="GO:0070476">
    <property type="term" value="P:rRNA (guanine-N7)-methylation"/>
    <property type="evidence" value="ECO:0007669"/>
    <property type="project" value="TreeGrafter"/>
</dbReference>
<dbReference type="PANTHER" id="PTHR12773:SF0">
    <property type="entry name" value="MULTIFUNCTIONAL METHYLTRANSFERASE SUBUNIT TRM112-LIKE PROTEIN"/>
    <property type="match status" value="1"/>
</dbReference>
<dbReference type="PANTHER" id="PTHR12773">
    <property type="entry name" value="UPF0315 PROTEIN-RELATED"/>
    <property type="match status" value="1"/>
</dbReference>
<dbReference type="CDD" id="cd21089">
    <property type="entry name" value="Trm112-like"/>
    <property type="match status" value="1"/>
</dbReference>
<protein>
    <recommendedName>
        <fullName evidence="4">Multifunctional methyltransferase subunit TRM112-like protein</fullName>
    </recommendedName>
</protein>
<dbReference type="EMBL" id="JAFCMP010000113">
    <property type="protein sequence ID" value="KAG5186054.1"/>
    <property type="molecule type" value="Genomic_DNA"/>
</dbReference>
<sequence length="129" mass="14279">MRLLTHNVLRCAIKGVEEGYPLSIEASEVQMEESPFRPDFVKHIAPTLNWPALRQAVKQVGLPEDMLPEAVSDALLGDEAFLRALHRVLMDVHVVAGALVCPESGRRFPIAHGIPDMMIAEGECPRDDK</sequence>
<dbReference type="OrthoDB" id="2187549at2759"/>
<keyword evidence="3" id="KW-1185">Reference proteome</keyword>
<accession>A0A836CHT2</accession>
<evidence type="ECO:0000313" key="2">
    <source>
        <dbReference type="EMBL" id="KAG5186054.1"/>
    </source>
</evidence>
<comment type="caution">
    <text evidence="2">The sequence shown here is derived from an EMBL/GenBank/DDBJ whole genome shotgun (WGS) entry which is preliminary data.</text>
</comment>